<sequence>MSIEDLYKKGYTVLPSLISAETCDKLAAYLNKSIEESGDLPYNYIKGHDQLRLPSKGADIPEEIVLNDKIHGILREVFGKSYYMYSYTCNANTASRDQPFHMDCTHFHPISTIRDFGSPGPPVQIIVNTYLQDTDESNGSLDMVPGSHLNTYFEMGENGEIEDKYIGKSQRCNFPKGSVIIRDKRTWHRGTKNPSGKARYMVGTSYAMNWYKLSNLTFDASAEEILYDVPFSTWNIRYE</sequence>
<dbReference type="PANTHER" id="PTHR37563:SF2">
    <property type="entry name" value="PHYTANOYL-COA DIOXYGENASE FAMILY PROTEIN (AFU_ORTHOLOGUE AFUA_2G03330)"/>
    <property type="match status" value="1"/>
</dbReference>
<dbReference type="AlphaFoldDB" id="A0A6C0FHX4"/>
<protein>
    <recommendedName>
        <fullName evidence="2">Fe2OG dioxygenase domain-containing protein</fullName>
    </recommendedName>
</protein>
<dbReference type="Pfam" id="PF05721">
    <property type="entry name" value="PhyH"/>
    <property type="match status" value="1"/>
</dbReference>
<proteinExistence type="predicted"/>
<name>A0A6C0FHX4_9ZZZZ</name>
<dbReference type="SUPFAM" id="SSF51197">
    <property type="entry name" value="Clavaminate synthase-like"/>
    <property type="match status" value="1"/>
</dbReference>
<accession>A0A6C0FHX4</accession>
<organism evidence="1">
    <name type="scientific">viral metagenome</name>
    <dbReference type="NCBI Taxonomy" id="1070528"/>
    <lineage>
        <taxon>unclassified sequences</taxon>
        <taxon>metagenomes</taxon>
        <taxon>organismal metagenomes</taxon>
    </lineage>
</organism>
<reference evidence="1" key="1">
    <citation type="journal article" date="2020" name="Nature">
        <title>Giant virus diversity and host interactions through global metagenomics.</title>
        <authorList>
            <person name="Schulz F."/>
            <person name="Roux S."/>
            <person name="Paez-Espino D."/>
            <person name="Jungbluth S."/>
            <person name="Walsh D.A."/>
            <person name="Denef V.J."/>
            <person name="McMahon K.D."/>
            <person name="Konstantinidis K.T."/>
            <person name="Eloe-Fadrosh E.A."/>
            <person name="Kyrpides N.C."/>
            <person name="Woyke T."/>
        </authorList>
    </citation>
    <scope>NUCLEOTIDE SEQUENCE</scope>
    <source>
        <strain evidence="1">GVMAG-S-ERX556101-89</strain>
    </source>
</reference>
<dbReference type="EMBL" id="MN738830">
    <property type="protein sequence ID" value="QHT38465.1"/>
    <property type="molecule type" value="Genomic_DNA"/>
</dbReference>
<dbReference type="Gene3D" id="2.60.120.620">
    <property type="entry name" value="q2cbj1_9rhob like domain"/>
    <property type="match status" value="1"/>
</dbReference>
<dbReference type="InterPro" id="IPR008775">
    <property type="entry name" value="Phytyl_CoA_dOase-like"/>
</dbReference>
<dbReference type="PANTHER" id="PTHR37563">
    <property type="entry name" value="PHYTANOYL-COA DIOXYGENASE FAMILY PROTEIN (AFU_ORTHOLOGUE AFUA_2G03330)"/>
    <property type="match status" value="1"/>
</dbReference>
<dbReference type="InterPro" id="IPR051961">
    <property type="entry name" value="Fungal_Metabolite_Diox"/>
</dbReference>
<evidence type="ECO:0008006" key="2">
    <source>
        <dbReference type="Google" id="ProtNLM"/>
    </source>
</evidence>
<evidence type="ECO:0000313" key="1">
    <source>
        <dbReference type="EMBL" id="QHT38465.1"/>
    </source>
</evidence>